<reference evidence="5" key="1">
    <citation type="journal article" date="2014" name="Front. Microbiol.">
        <title>High frequency of phylogenetically diverse reductive dehalogenase-homologous genes in deep subseafloor sedimentary metagenomes.</title>
        <authorList>
            <person name="Kawai M."/>
            <person name="Futagami T."/>
            <person name="Toyoda A."/>
            <person name="Takaki Y."/>
            <person name="Nishi S."/>
            <person name="Hori S."/>
            <person name="Arai W."/>
            <person name="Tsubouchi T."/>
            <person name="Morono Y."/>
            <person name="Uchiyama I."/>
            <person name="Ito T."/>
            <person name="Fujiyama A."/>
            <person name="Inagaki F."/>
            <person name="Takami H."/>
        </authorList>
    </citation>
    <scope>NUCLEOTIDE SEQUENCE</scope>
    <source>
        <strain evidence="5">Expedition CK06-06</strain>
    </source>
</reference>
<dbReference type="InterPro" id="IPR029063">
    <property type="entry name" value="SAM-dependent_MTases_sf"/>
</dbReference>
<dbReference type="AlphaFoldDB" id="X0U8N9"/>
<feature type="non-terminal residue" evidence="5">
    <location>
        <position position="1"/>
    </location>
</feature>
<proteinExistence type="predicted"/>
<dbReference type="GO" id="GO:0032259">
    <property type="term" value="P:methylation"/>
    <property type="evidence" value="ECO:0007669"/>
    <property type="project" value="UniProtKB-KW"/>
</dbReference>
<dbReference type="GO" id="GO:0009007">
    <property type="term" value="F:site-specific DNA-methyltransferase (adenine-specific) activity"/>
    <property type="evidence" value="ECO:0007669"/>
    <property type="project" value="UniProtKB-EC"/>
</dbReference>
<dbReference type="InterPro" id="IPR050953">
    <property type="entry name" value="N4_N6_ade-DNA_methylase"/>
</dbReference>
<comment type="caution">
    <text evidence="5">The sequence shown here is derived from an EMBL/GenBank/DDBJ whole genome shotgun (WGS) entry which is preliminary data.</text>
</comment>
<keyword evidence="2" id="KW-0489">Methyltransferase</keyword>
<accession>X0U8N9</accession>
<dbReference type="PANTHER" id="PTHR33841:SF1">
    <property type="entry name" value="DNA METHYLTRANSFERASE A"/>
    <property type="match status" value="1"/>
</dbReference>
<dbReference type="EMBL" id="BARS01010629">
    <property type="protein sequence ID" value="GAF95696.1"/>
    <property type="molecule type" value="Genomic_DNA"/>
</dbReference>
<protein>
    <recommendedName>
        <fullName evidence="1">site-specific DNA-methyltransferase (adenine-specific)</fullName>
        <ecNumber evidence="1">2.1.1.72</ecNumber>
    </recommendedName>
</protein>
<organism evidence="5">
    <name type="scientific">marine sediment metagenome</name>
    <dbReference type="NCBI Taxonomy" id="412755"/>
    <lineage>
        <taxon>unclassified sequences</taxon>
        <taxon>metagenomes</taxon>
        <taxon>ecological metagenomes</taxon>
    </lineage>
</organism>
<dbReference type="PANTHER" id="PTHR33841">
    <property type="entry name" value="DNA METHYLTRANSFERASE YEEA-RELATED"/>
    <property type="match status" value="1"/>
</dbReference>
<feature type="non-terminal residue" evidence="5">
    <location>
        <position position="300"/>
    </location>
</feature>
<evidence type="ECO:0000256" key="2">
    <source>
        <dbReference type="ARBA" id="ARBA00022603"/>
    </source>
</evidence>
<name>X0U8N9_9ZZZZ</name>
<evidence type="ECO:0000256" key="4">
    <source>
        <dbReference type="ARBA" id="ARBA00047942"/>
    </source>
</evidence>
<dbReference type="EC" id="2.1.1.72" evidence="1"/>
<dbReference type="PRINTS" id="PR00507">
    <property type="entry name" value="N12N6MTFRASE"/>
</dbReference>
<evidence type="ECO:0000256" key="1">
    <source>
        <dbReference type="ARBA" id="ARBA00011900"/>
    </source>
</evidence>
<comment type="catalytic activity">
    <reaction evidence="4">
        <text>a 2'-deoxyadenosine in DNA + S-adenosyl-L-methionine = an N(6)-methyl-2'-deoxyadenosine in DNA + S-adenosyl-L-homocysteine + H(+)</text>
        <dbReference type="Rhea" id="RHEA:15197"/>
        <dbReference type="Rhea" id="RHEA-COMP:12418"/>
        <dbReference type="Rhea" id="RHEA-COMP:12419"/>
        <dbReference type="ChEBI" id="CHEBI:15378"/>
        <dbReference type="ChEBI" id="CHEBI:57856"/>
        <dbReference type="ChEBI" id="CHEBI:59789"/>
        <dbReference type="ChEBI" id="CHEBI:90615"/>
        <dbReference type="ChEBI" id="CHEBI:90616"/>
        <dbReference type="EC" id="2.1.1.72"/>
    </reaction>
</comment>
<sequence length="300" mass="34035">ERLKVPDALFFGDKEPIDISKELGTTKPKNEKVRGIIHILNSYKFTITENTPVEEEIALDPELLGKVFENLLASYNPETQTTARKQTGSFYTPREIVDYMVDESLKASLSNLVSKKIDNATEDDIKTGMDILFEYTEKEHAFTDNEVSNIVEAISELKILDPACGSGAFPMGILHKLVFILTKIDGDNKKWRELQKQRAIKETEKAYSVGDKEERHQRLKEIEEAFDFNTSDYGRKLFLIENSIYGVDIQPIAVQIAKLRFFISLIVDQNTDENKENLGILPLPNLETKFVAANTLIGVE</sequence>
<dbReference type="SUPFAM" id="SSF53335">
    <property type="entry name" value="S-adenosyl-L-methionine-dependent methyltransferases"/>
    <property type="match status" value="1"/>
</dbReference>
<keyword evidence="3" id="KW-0808">Transferase</keyword>
<evidence type="ECO:0000256" key="3">
    <source>
        <dbReference type="ARBA" id="ARBA00022679"/>
    </source>
</evidence>
<gene>
    <name evidence="5" type="ORF">S01H1_19635</name>
</gene>
<dbReference type="Gene3D" id="3.40.50.150">
    <property type="entry name" value="Vaccinia Virus protein VP39"/>
    <property type="match status" value="1"/>
</dbReference>
<evidence type="ECO:0000313" key="5">
    <source>
        <dbReference type="EMBL" id="GAF95696.1"/>
    </source>
</evidence>